<reference evidence="1" key="1">
    <citation type="submission" date="2023-10" db="EMBL/GenBank/DDBJ databases">
        <authorList>
            <person name="Rodriguez Cubillos JULIANA M."/>
            <person name="De Vega J."/>
        </authorList>
    </citation>
    <scope>NUCLEOTIDE SEQUENCE</scope>
</reference>
<evidence type="ECO:0000313" key="2">
    <source>
        <dbReference type="Proteomes" id="UP001177021"/>
    </source>
</evidence>
<evidence type="ECO:0000313" key="1">
    <source>
        <dbReference type="EMBL" id="CAJ2663544.1"/>
    </source>
</evidence>
<organism evidence="1 2">
    <name type="scientific">Trifolium pratense</name>
    <name type="common">Red clover</name>
    <dbReference type="NCBI Taxonomy" id="57577"/>
    <lineage>
        <taxon>Eukaryota</taxon>
        <taxon>Viridiplantae</taxon>
        <taxon>Streptophyta</taxon>
        <taxon>Embryophyta</taxon>
        <taxon>Tracheophyta</taxon>
        <taxon>Spermatophyta</taxon>
        <taxon>Magnoliopsida</taxon>
        <taxon>eudicotyledons</taxon>
        <taxon>Gunneridae</taxon>
        <taxon>Pentapetalae</taxon>
        <taxon>rosids</taxon>
        <taxon>fabids</taxon>
        <taxon>Fabales</taxon>
        <taxon>Fabaceae</taxon>
        <taxon>Papilionoideae</taxon>
        <taxon>50 kb inversion clade</taxon>
        <taxon>NPAAA clade</taxon>
        <taxon>Hologalegina</taxon>
        <taxon>IRL clade</taxon>
        <taxon>Trifolieae</taxon>
        <taxon>Trifolium</taxon>
    </lineage>
</organism>
<protein>
    <submittedName>
        <fullName evidence="1">Uncharacterized protein</fullName>
    </submittedName>
</protein>
<dbReference type="Proteomes" id="UP001177021">
    <property type="component" value="Unassembled WGS sequence"/>
</dbReference>
<name>A0ACB0L2E8_TRIPR</name>
<comment type="caution">
    <text evidence="1">The sequence shown here is derived from an EMBL/GenBank/DDBJ whole genome shotgun (WGS) entry which is preliminary data.</text>
</comment>
<sequence length="604" mass="68360">MASISPSPLSLMSLNISSNFNTSSSLQYPFSQKQHQPSKNRKPKYHKIACTSNDTNQNSPKEQEQKSSPRRNVLIGLGGLYGATTLTNNNSLAFGAPVPIPDLSKCVKSTPKDIDPVDCCPPFSSNIIDFKFPTFGKLRERPAAQLVDDDYIAKYKEALKLMKALPADDPRSFEQQAKVHCAYCVGGYTQLGYPGVQLSVHNSWLFFPFHRWYLYFYERILGSLINDPTFAIPFWNWDAPDGMRIPSIFTDPKSSLYDPKRDCRHQLPKIVDLDYTKSKEDPTNVNYVPNYPSAEQQIQINLSVMHRQMITNSQTSRQFFGSPYRAGDEGGVDDKGPGSIELTPHTPIHIWTGDPKQPVGEDMGNFYSAGRDPLFYAHHGNVDRMWSIWKTLPGISKDCNDNDWLDSEFLFYDENKNLVKVKVKDCVDESKLGYCYQKVDIPWIDSKPKPAGRRVRSKGKLLTKPRKSVDNFPIVLDSVVSTIVKRPKKSRSSKEKKDQEEILVIYGIEFDDKIEVKFDVIVNDEDDKVIGAENTEFAGSFVSLMHVHNKKINMKKNTVTCLRIGLTDLLEGLNAADDDSIRVTLIPRYGNGVKIRGIKIEFES</sequence>
<dbReference type="EMBL" id="CASHSV030000409">
    <property type="protein sequence ID" value="CAJ2663544.1"/>
    <property type="molecule type" value="Genomic_DNA"/>
</dbReference>
<accession>A0ACB0L2E8</accession>
<gene>
    <name evidence="1" type="ORF">MILVUS5_LOCUS28944</name>
</gene>
<proteinExistence type="predicted"/>
<keyword evidence="2" id="KW-1185">Reference proteome</keyword>